<comment type="PTM">
    <text evidence="11">The Fe-S cluster can be nitrosylated by nitric oxide (NO).</text>
</comment>
<comment type="function">
    <text evidence="11">Acts as a transcriptional regulator. Probably redox-responsive. The apo- but not holo-form probably binds DNA.</text>
</comment>
<dbReference type="GO" id="GO:0045454">
    <property type="term" value="P:cell redox homeostasis"/>
    <property type="evidence" value="ECO:0007669"/>
    <property type="project" value="TreeGrafter"/>
</dbReference>
<keyword evidence="8 11" id="KW-0238">DNA-binding</keyword>
<reference evidence="13 14" key="1">
    <citation type="submission" date="2019-03" db="EMBL/GenBank/DDBJ databases">
        <title>Draft genome sequences of novel Actinobacteria.</title>
        <authorList>
            <person name="Sahin N."/>
            <person name="Ay H."/>
            <person name="Saygin H."/>
        </authorList>
    </citation>
    <scope>NUCLEOTIDE SEQUENCE [LARGE SCALE GENOMIC DNA]</scope>
    <source>
        <strain evidence="13 14">5K138</strain>
    </source>
</reference>
<keyword evidence="14" id="KW-1185">Reference proteome</keyword>
<evidence type="ECO:0000313" key="14">
    <source>
        <dbReference type="Proteomes" id="UP000294739"/>
    </source>
</evidence>
<feature type="binding site" evidence="11">
    <location>
        <position position="44"/>
    </location>
    <ligand>
        <name>[4Fe-4S] cluster</name>
        <dbReference type="ChEBI" id="CHEBI:49883"/>
    </ligand>
</feature>
<dbReference type="GO" id="GO:0047134">
    <property type="term" value="F:protein-disulfide reductase [NAD(P)H] activity"/>
    <property type="evidence" value="ECO:0007669"/>
    <property type="project" value="TreeGrafter"/>
</dbReference>
<protein>
    <recommendedName>
        <fullName evidence="11">Transcriptional regulator WhiB</fullName>
    </recommendedName>
</protein>
<feature type="binding site" evidence="11">
    <location>
        <position position="53"/>
    </location>
    <ligand>
        <name>[4Fe-4S] cluster</name>
        <dbReference type="ChEBI" id="CHEBI:49883"/>
    </ligand>
</feature>
<comment type="caution">
    <text evidence="13">The sequence shown here is derived from an EMBL/GenBank/DDBJ whole genome shotgun (WGS) entry which is preliminary data.</text>
</comment>
<dbReference type="PANTHER" id="PTHR38839">
    <property type="entry name" value="TRANSCRIPTIONAL REGULATOR WHID-RELATED"/>
    <property type="match status" value="1"/>
</dbReference>
<keyword evidence="6 11" id="KW-0411">Iron-sulfur</keyword>
<proteinExistence type="inferred from homology"/>
<feature type="domain" description="4Fe-4S Wbl-type" evidence="12">
    <location>
        <begin position="15"/>
        <end position="77"/>
    </location>
</feature>
<dbReference type="GO" id="GO:0046872">
    <property type="term" value="F:metal ion binding"/>
    <property type="evidence" value="ECO:0007669"/>
    <property type="project" value="UniProtKB-KW"/>
</dbReference>
<evidence type="ECO:0000256" key="10">
    <source>
        <dbReference type="ARBA" id="ARBA00023163"/>
    </source>
</evidence>
<accession>A0A4R5DB82</accession>
<evidence type="ECO:0000256" key="7">
    <source>
        <dbReference type="ARBA" id="ARBA00023015"/>
    </source>
</evidence>
<evidence type="ECO:0000256" key="9">
    <source>
        <dbReference type="ARBA" id="ARBA00023157"/>
    </source>
</evidence>
<keyword evidence="4 11" id="KW-0479">Metal-binding</keyword>
<comment type="PTM">
    <text evidence="11">Upon Fe-S cluster removal intramolecular disulfide bonds are formed.</text>
</comment>
<sequence length="85" mass="9216">MTAEHAAGAWFVRGACRDAEPDLFFPLGASEHSLAQVEAAAAVCAGCPVTEECLTWALETGQDHGIWGGTTPEERRMMRRALSRR</sequence>
<evidence type="ECO:0000259" key="12">
    <source>
        <dbReference type="PROSITE" id="PS51674"/>
    </source>
</evidence>
<evidence type="ECO:0000256" key="1">
    <source>
        <dbReference type="ARBA" id="ARBA00004496"/>
    </source>
</evidence>
<dbReference type="AlphaFoldDB" id="A0A4R5DB82"/>
<dbReference type="GO" id="GO:0035731">
    <property type="term" value="F:dinitrosyl-iron complex binding"/>
    <property type="evidence" value="ECO:0007669"/>
    <property type="project" value="UniProtKB-UniRule"/>
</dbReference>
<comment type="cofactor">
    <cofactor evidence="11">
        <name>[4Fe-4S] cluster</name>
        <dbReference type="ChEBI" id="CHEBI:49883"/>
    </cofactor>
    <text evidence="11">Binds 1 [4Fe-4S] cluster per subunit. Following nitrosylation of the [4Fe-4S] cluster binds 1 [4Fe-8(NO)] cluster per subunit.</text>
</comment>
<dbReference type="GO" id="GO:0045892">
    <property type="term" value="P:negative regulation of DNA-templated transcription"/>
    <property type="evidence" value="ECO:0007669"/>
    <property type="project" value="TreeGrafter"/>
</dbReference>
<evidence type="ECO:0000256" key="8">
    <source>
        <dbReference type="ARBA" id="ARBA00023125"/>
    </source>
</evidence>
<dbReference type="EMBL" id="SMKZ01000019">
    <property type="protein sequence ID" value="TDE09250.1"/>
    <property type="molecule type" value="Genomic_DNA"/>
</dbReference>
<dbReference type="PROSITE" id="PS51674">
    <property type="entry name" value="4FE4S_WBL"/>
    <property type="match status" value="1"/>
</dbReference>
<feature type="binding site" evidence="11">
    <location>
        <position position="47"/>
    </location>
    <ligand>
        <name>[4Fe-4S] cluster</name>
        <dbReference type="ChEBI" id="CHEBI:49883"/>
    </ligand>
</feature>
<comment type="similarity">
    <text evidence="2 11">Belongs to the WhiB family.</text>
</comment>
<evidence type="ECO:0000256" key="11">
    <source>
        <dbReference type="HAMAP-Rule" id="MF_01479"/>
    </source>
</evidence>
<dbReference type="GO" id="GO:0051539">
    <property type="term" value="F:4 iron, 4 sulfur cluster binding"/>
    <property type="evidence" value="ECO:0007669"/>
    <property type="project" value="UniProtKB-UniRule"/>
</dbReference>
<evidence type="ECO:0000256" key="3">
    <source>
        <dbReference type="ARBA" id="ARBA00022485"/>
    </source>
</evidence>
<evidence type="ECO:0000256" key="4">
    <source>
        <dbReference type="ARBA" id="ARBA00022723"/>
    </source>
</evidence>
<dbReference type="HAMAP" id="MF_01479">
    <property type="entry name" value="WhiB"/>
    <property type="match status" value="1"/>
</dbReference>
<dbReference type="GO" id="GO:0005737">
    <property type="term" value="C:cytoplasm"/>
    <property type="evidence" value="ECO:0007669"/>
    <property type="project" value="UniProtKB-SubCell"/>
</dbReference>
<dbReference type="InterPro" id="IPR003482">
    <property type="entry name" value="Whib"/>
</dbReference>
<evidence type="ECO:0000256" key="5">
    <source>
        <dbReference type="ARBA" id="ARBA00023004"/>
    </source>
</evidence>
<keyword evidence="9 11" id="KW-1015">Disulfide bond</keyword>
<evidence type="ECO:0000313" key="13">
    <source>
        <dbReference type="EMBL" id="TDE09250.1"/>
    </source>
</evidence>
<keyword evidence="11" id="KW-0963">Cytoplasm</keyword>
<dbReference type="Proteomes" id="UP000294739">
    <property type="component" value="Unassembled WGS sequence"/>
</dbReference>
<keyword evidence="7 11" id="KW-0805">Transcription regulation</keyword>
<feature type="binding site" evidence="11">
    <location>
        <position position="16"/>
    </location>
    <ligand>
        <name>[4Fe-4S] cluster</name>
        <dbReference type="ChEBI" id="CHEBI:49883"/>
    </ligand>
</feature>
<dbReference type="InterPro" id="IPR034768">
    <property type="entry name" value="4FE4S_WBL"/>
</dbReference>
<keyword evidence="3 11" id="KW-0004">4Fe-4S</keyword>
<comment type="subcellular location">
    <subcellularLocation>
        <location evidence="1 11">Cytoplasm</location>
    </subcellularLocation>
</comment>
<keyword evidence="10 11" id="KW-0804">Transcription</keyword>
<evidence type="ECO:0000256" key="2">
    <source>
        <dbReference type="ARBA" id="ARBA00006597"/>
    </source>
</evidence>
<name>A0A4R5DB82_9ACTN</name>
<dbReference type="PANTHER" id="PTHR38839:SF6">
    <property type="entry name" value="TRANSCRIPTIONAL REGULATOR WHIB1"/>
    <property type="match status" value="1"/>
</dbReference>
<dbReference type="OrthoDB" id="8104048at2"/>
<organism evidence="13 14">
    <name type="scientific">Jiangella asiatica</name>
    <dbReference type="NCBI Taxonomy" id="2530372"/>
    <lineage>
        <taxon>Bacteria</taxon>
        <taxon>Bacillati</taxon>
        <taxon>Actinomycetota</taxon>
        <taxon>Actinomycetes</taxon>
        <taxon>Jiangellales</taxon>
        <taxon>Jiangellaceae</taxon>
        <taxon>Jiangella</taxon>
    </lineage>
</organism>
<dbReference type="GO" id="GO:0003677">
    <property type="term" value="F:DNA binding"/>
    <property type="evidence" value="ECO:0007669"/>
    <property type="project" value="UniProtKB-UniRule"/>
</dbReference>
<dbReference type="InParanoid" id="A0A4R5DB82"/>
<evidence type="ECO:0000256" key="6">
    <source>
        <dbReference type="ARBA" id="ARBA00023014"/>
    </source>
</evidence>
<gene>
    <name evidence="11" type="primary">whiB</name>
    <name evidence="13" type="ORF">E1269_14590</name>
</gene>
<dbReference type="RefSeq" id="WP_131895705.1">
    <property type="nucleotide sequence ID" value="NZ_SMKZ01000019.1"/>
</dbReference>
<dbReference type="Pfam" id="PF02467">
    <property type="entry name" value="Whib"/>
    <property type="match status" value="1"/>
</dbReference>
<keyword evidence="5 11" id="KW-0408">Iron</keyword>